<keyword evidence="5 6" id="KW-0472">Membrane</keyword>
<dbReference type="EMBL" id="SLYB01000022">
    <property type="protein sequence ID" value="TCP93275.1"/>
    <property type="molecule type" value="Genomic_DNA"/>
</dbReference>
<feature type="transmembrane region" description="Helical" evidence="6">
    <location>
        <begin position="6"/>
        <end position="37"/>
    </location>
</feature>
<evidence type="ECO:0000256" key="5">
    <source>
        <dbReference type="ARBA" id="ARBA00023136"/>
    </source>
</evidence>
<keyword evidence="4 6" id="KW-1133">Transmembrane helix</keyword>
<name>A0A4R2SVG4_9PAST</name>
<feature type="transmembrane region" description="Helical" evidence="6">
    <location>
        <begin position="49"/>
        <end position="70"/>
    </location>
</feature>
<evidence type="ECO:0000256" key="2">
    <source>
        <dbReference type="ARBA" id="ARBA00009142"/>
    </source>
</evidence>
<dbReference type="InterPro" id="IPR002781">
    <property type="entry name" value="TM_pro_TauE-like"/>
</dbReference>
<dbReference type="GO" id="GO:0005886">
    <property type="term" value="C:plasma membrane"/>
    <property type="evidence" value="ECO:0007669"/>
    <property type="project" value="UniProtKB-SubCell"/>
</dbReference>
<comment type="similarity">
    <text evidence="2 6">Belongs to the 4-toluene sulfonate uptake permease (TSUP) (TC 2.A.102) family.</text>
</comment>
<dbReference type="Pfam" id="PF01925">
    <property type="entry name" value="TauE"/>
    <property type="match status" value="1"/>
</dbReference>
<reference evidence="7 8" key="1">
    <citation type="submission" date="2019-03" db="EMBL/GenBank/DDBJ databases">
        <title>Genomic Encyclopedia of Type Strains, Phase IV (KMG-IV): sequencing the most valuable type-strain genomes for metagenomic binning, comparative biology and taxonomic classification.</title>
        <authorList>
            <person name="Goeker M."/>
        </authorList>
    </citation>
    <scope>NUCLEOTIDE SEQUENCE [LARGE SCALE GENOMIC DNA]</scope>
    <source>
        <strain evidence="7 8">DSM 28404</strain>
    </source>
</reference>
<comment type="subcellular location">
    <subcellularLocation>
        <location evidence="6">Cell membrane</location>
        <topology evidence="6">Multi-pass membrane protein</topology>
    </subcellularLocation>
    <subcellularLocation>
        <location evidence="1">Membrane</location>
        <topology evidence="1">Multi-pass membrane protein</topology>
    </subcellularLocation>
</comment>
<feature type="transmembrane region" description="Helical" evidence="6">
    <location>
        <begin position="109"/>
        <end position="127"/>
    </location>
</feature>
<dbReference type="PANTHER" id="PTHR43483:SF3">
    <property type="entry name" value="MEMBRANE TRANSPORTER PROTEIN HI_0806-RELATED"/>
    <property type="match status" value="1"/>
</dbReference>
<evidence type="ECO:0000313" key="7">
    <source>
        <dbReference type="EMBL" id="TCP93275.1"/>
    </source>
</evidence>
<keyword evidence="3 6" id="KW-0812">Transmembrane</keyword>
<dbReference type="Proteomes" id="UP000295763">
    <property type="component" value="Unassembled WGS sequence"/>
</dbReference>
<dbReference type="AlphaFoldDB" id="A0A4R2SVG4"/>
<dbReference type="PANTHER" id="PTHR43483">
    <property type="entry name" value="MEMBRANE TRANSPORTER PROTEIN HI_0806-RELATED"/>
    <property type="match status" value="1"/>
</dbReference>
<proteinExistence type="inferred from homology"/>
<feature type="transmembrane region" description="Helical" evidence="6">
    <location>
        <begin position="182"/>
        <end position="204"/>
    </location>
</feature>
<evidence type="ECO:0000256" key="1">
    <source>
        <dbReference type="ARBA" id="ARBA00004141"/>
    </source>
</evidence>
<feature type="transmembrane region" description="Helical" evidence="6">
    <location>
        <begin position="82"/>
        <end position="102"/>
    </location>
</feature>
<protein>
    <recommendedName>
        <fullName evidence="6">Probable membrane transporter protein</fullName>
    </recommendedName>
</protein>
<accession>A0A4R2SVG4</accession>
<evidence type="ECO:0000256" key="3">
    <source>
        <dbReference type="ARBA" id="ARBA00022692"/>
    </source>
</evidence>
<evidence type="ECO:0000256" key="6">
    <source>
        <dbReference type="RuleBase" id="RU363041"/>
    </source>
</evidence>
<gene>
    <name evidence="7" type="ORF">EDC44_12230</name>
</gene>
<feature type="transmembrane region" description="Helical" evidence="6">
    <location>
        <begin position="147"/>
        <end position="170"/>
    </location>
</feature>
<keyword evidence="6" id="KW-1003">Cell membrane</keyword>
<feature type="transmembrane region" description="Helical" evidence="6">
    <location>
        <begin position="247"/>
        <end position="265"/>
    </location>
</feature>
<organism evidence="7 8">
    <name type="scientific">Cricetibacter osteomyelitidis</name>
    <dbReference type="NCBI Taxonomy" id="1521931"/>
    <lineage>
        <taxon>Bacteria</taxon>
        <taxon>Pseudomonadati</taxon>
        <taxon>Pseudomonadota</taxon>
        <taxon>Gammaproteobacteria</taxon>
        <taxon>Pasteurellales</taxon>
        <taxon>Pasteurellaceae</taxon>
        <taxon>Cricetibacter</taxon>
    </lineage>
</organism>
<evidence type="ECO:0000313" key="8">
    <source>
        <dbReference type="Proteomes" id="UP000295763"/>
    </source>
</evidence>
<feature type="transmembrane region" description="Helical" evidence="6">
    <location>
        <begin position="216"/>
        <end position="235"/>
    </location>
</feature>
<evidence type="ECO:0000256" key="4">
    <source>
        <dbReference type="ARBA" id="ARBA00022989"/>
    </source>
</evidence>
<keyword evidence="8" id="KW-1185">Reference proteome</keyword>
<comment type="caution">
    <text evidence="7">The sequence shown here is derived from an EMBL/GenBank/DDBJ whole genome shotgun (WGS) entry which is preliminary data.</text>
</comment>
<sequence length="266" mass="28041">MPMWEIILICLAIGVFAGFIAGLLGLGGGTVVVPTLYYVLPFVGIRDEILMSVALGTSFATIVVSTLSAAQQHHKNGNADWNVAKILVPALMVSVFISSLFVSNLPKAYLTKIFAVIMMYLALKMLLSLKKDVIRTKPLTTQSTLVAGAVIGAISSMAGVGGGAFIVPFLNGRGVALKRAIGTSSICGSLLGLSGAMSFVVSGWDNPLLPNYSLGYVYLPALLGITISSYFTSRLGANVANKLPVSILKRVFAVFLIFVGLSMVFK</sequence>